<dbReference type="AlphaFoldDB" id="A0A0D2NH04"/>
<name>A0A0D2NH04_HYPSF</name>
<sequence>MVPRSLTAVFQGGYLLVQRENIMRSANDTGPHTTLQAAPFNRLGVWAYIAFGFIVLAVSTVLSYMIYTCCYSARQRQYYGNNTRAARRIGAVKIHSIDRHNAIISRNQDYQLDKPCPRALTRFSRVDIAQGNTKLNSCHRNLGLSENPPDVLDLKPPQSKKSFSLNAHDHFSEGEGQWLSSPPLAHTSDKAAPYIPFHLPPPPSSPTPAHKEIVERQRKRGSMGYLSPGSPSPSYLSNESPPSITNQSILGVSRRRSRSMSRGLADIDPESTNMLPKPAGEFDSNNIRFVSPRNPFGITPSNDLWNDPKLSPIGGAVISTSTPVSIVPGIYPFAQSLSPKRAEQLSVPVTPVLEAIRQTGYLPPYPSARADSDCFPEYGEVHVRSDISSRSGTTEGGNRF</sequence>
<organism evidence="3 4">
    <name type="scientific">Hypholoma sublateritium (strain FD-334 SS-4)</name>
    <dbReference type="NCBI Taxonomy" id="945553"/>
    <lineage>
        <taxon>Eukaryota</taxon>
        <taxon>Fungi</taxon>
        <taxon>Dikarya</taxon>
        <taxon>Basidiomycota</taxon>
        <taxon>Agaricomycotina</taxon>
        <taxon>Agaricomycetes</taxon>
        <taxon>Agaricomycetidae</taxon>
        <taxon>Agaricales</taxon>
        <taxon>Agaricineae</taxon>
        <taxon>Strophariaceae</taxon>
        <taxon>Hypholoma</taxon>
    </lineage>
</organism>
<keyword evidence="2" id="KW-0812">Transmembrane</keyword>
<evidence type="ECO:0000313" key="3">
    <source>
        <dbReference type="EMBL" id="KJA18219.1"/>
    </source>
</evidence>
<dbReference type="OrthoDB" id="3065323at2759"/>
<evidence type="ECO:0000256" key="1">
    <source>
        <dbReference type="SAM" id="MobiDB-lite"/>
    </source>
</evidence>
<feature type="transmembrane region" description="Helical" evidence="2">
    <location>
        <begin position="45"/>
        <end position="67"/>
    </location>
</feature>
<dbReference type="EMBL" id="KN817592">
    <property type="protein sequence ID" value="KJA18219.1"/>
    <property type="molecule type" value="Genomic_DNA"/>
</dbReference>
<proteinExistence type="predicted"/>
<gene>
    <name evidence="3" type="ORF">HYPSUDRAFT_967396</name>
</gene>
<evidence type="ECO:0000256" key="2">
    <source>
        <dbReference type="SAM" id="Phobius"/>
    </source>
</evidence>
<keyword evidence="2" id="KW-0472">Membrane</keyword>
<feature type="compositionally biased region" description="Polar residues" evidence="1">
    <location>
        <begin position="238"/>
        <end position="250"/>
    </location>
</feature>
<protein>
    <submittedName>
        <fullName evidence="3">Uncharacterized protein</fullName>
    </submittedName>
</protein>
<keyword evidence="4" id="KW-1185">Reference proteome</keyword>
<dbReference type="Proteomes" id="UP000054270">
    <property type="component" value="Unassembled WGS sequence"/>
</dbReference>
<evidence type="ECO:0000313" key="4">
    <source>
        <dbReference type="Proteomes" id="UP000054270"/>
    </source>
</evidence>
<reference evidence="4" key="1">
    <citation type="submission" date="2014-04" db="EMBL/GenBank/DDBJ databases">
        <title>Evolutionary Origins and Diversification of the Mycorrhizal Mutualists.</title>
        <authorList>
            <consortium name="DOE Joint Genome Institute"/>
            <consortium name="Mycorrhizal Genomics Consortium"/>
            <person name="Kohler A."/>
            <person name="Kuo A."/>
            <person name="Nagy L.G."/>
            <person name="Floudas D."/>
            <person name="Copeland A."/>
            <person name="Barry K.W."/>
            <person name="Cichocki N."/>
            <person name="Veneault-Fourrey C."/>
            <person name="LaButti K."/>
            <person name="Lindquist E.A."/>
            <person name="Lipzen A."/>
            <person name="Lundell T."/>
            <person name="Morin E."/>
            <person name="Murat C."/>
            <person name="Riley R."/>
            <person name="Ohm R."/>
            <person name="Sun H."/>
            <person name="Tunlid A."/>
            <person name="Henrissat B."/>
            <person name="Grigoriev I.V."/>
            <person name="Hibbett D.S."/>
            <person name="Martin F."/>
        </authorList>
    </citation>
    <scope>NUCLEOTIDE SEQUENCE [LARGE SCALE GENOMIC DNA]</scope>
    <source>
        <strain evidence="4">FD-334 SS-4</strain>
    </source>
</reference>
<feature type="compositionally biased region" description="Low complexity" evidence="1">
    <location>
        <begin position="222"/>
        <end position="237"/>
    </location>
</feature>
<feature type="region of interest" description="Disordered" evidence="1">
    <location>
        <begin position="198"/>
        <end position="280"/>
    </location>
</feature>
<keyword evidence="2" id="KW-1133">Transmembrane helix</keyword>
<accession>A0A0D2NH04</accession>